<keyword evidence="3" id="KW-1185">Reference proteome</keyword>
<reference evidence="2" key="1">
    <citation type="submission" date="2020-08" db="EMBL/GenBank/DDBJ databases">
        <title>Multicomponent nature underlies the extraordinary mechanical properties of spider dragline silk.</title>
        <authorList>
            <person name="Kono N."/>
            <person name="Nakamura H."/>
            <person name="Mori M."/>
            <person name="Yoshida Y."/>
            <person name="Ohtoshi R."/>
            <person name="Malay A.D."/>
            <person name="Moran D.A.P."/>
            <person name="Tomita M."/>
            <person name="Numata K."/>
            <person name="Arakawa K."/>
        </authorList>
    </citation>
    <scope>NUCLEOTIDE SEQUENCE</scope>
</reference>
<feature type="compositionally biased region" description="Basic and acidic residues" evidence="1">
    <location>
        <begin position="82"/>
        <end position="95"/>
    </location>
</feature>
<sequence>MSPSTSPAICSPPAKFNSLDYKHLLPSFSSGYLVSPIGQCSTQQQRRENNSSSSAGGGKQLNSSPARKPKAYKGREQLSSSSRRETTQLNNRRETTQTSNRRKVTQLCAASTAQNRLLLPTTTVRIIINCKTIIS</sequence>
<dbReference type="EMBL" id="BMAV01006705">
    <property type="protein sequence ID" value="GFY48930.1"/>
    <property type="molecule type" value="Genomic_DNA"/>
</dbReference>
<evidence type="ECO:0000256" key="1">
    <source>
        <dbReference type="SAM" id="MobiDB-lite"/>
    </source>
</evidence>
<protein>
    <submittedName>
        <fullName evidence="2">Uncharacterized protein</fullName>
    </submittedName>
</protein>
<evidence type="ECO:0000313" key="2">
    <source>
        <dbReference type="EMBL" id="GFY48930.1"/>
    </source>
</evidence>
<dbReference type="AlphaFoldDB" id="A0A8X7BYT5"/>
<comment type="caution">
    <text evidence="2">The sequence shown here is derived from an EMBL/GenBank/DDBJ whole genome shotgun (WGS) entry which is preliminary data.</text>
</comment>
<accession>A0A8X7BYT5</accession>
<feature type="region of interest" description="Disordered" evidence="1">
    <location>
        <begin position="39"/>
        <end position="103"/>
    </location>
</feature>
<dbReference type="Proteomes" id="UP000886998">
    <property type="component" value="Unassembled WGS sequence"/>
</dbReference>
<name>A0A8X7BYT5_9ARAC</name>
<gene>
    <name evidence="2" type="ORF">TNIN_205861</name>
</gene>
<evidence type="ECO:0000313" key="3">
    <source>
        <dbReference type="Proteomes" id="UP000886998"/>
    </source>
</evidence>
<proteinExistence type="predicted"/>
<organism evidence="2 3">
    <name type="scientific">Trichonephila inaurata madagascariensis</name>
    <dbReference type="NCBI Taxonomy" id="2747483"/>
    <lineage>
        <taxon>Eukaryota</taxon>
        <taxon>Metazoa</taxon>
        <taxon>Ecdysozoa</taxon>
        <taxon>Arthropoda</taxon>
        <taxon>Chelicerata</taxon>
        <taxon>Arachnida</taxon>
        <taxon>Araneae</taxon>
        <taxon>Araneomorphae</taxon>
        <taxon>Entelegynae</taxon>
        <taxon>Araneoidea</taxon>
        <taxon>Nephilidae</taxon>
        <taxon>Trichonephila</taxon>
        <taxon>Trichonephila inaurata</taxon>
    </lineage>
</organism>